<evidence type="ECO:0000256" key="2">
    <source>
        <dbReference type="SAM" id="MobiDB-lite"/>
    </source>
</evidence>
<dbReference type="Pfam" id="PF05729">
    <property type="entry name" value="NACHT"/>
    <property type="match status" value="1"/>
</dbReference>
<name>A0A979FUD3_HYAAZ</name>
<keyword evidence="3" id="KW-1133">Transmembrane helix</keyword>
<organism evidence="7 8">
    <name type="scientific">Hyalella azteca</name>
    <name type="common">Amphipod</name>
    <dbReference type="NCBI Taxonomy" id="294128"/>
    <lineage>
        <taxon>Eukaryota</taxon>
        <taxon>Metazoa</taxon>
        <taxon>Ecdysozoa</taxon>
        <taxon>Arthropoda</taxon>
        <taxon>Crustacea</taxon>
        <taxon>Multicrustacea</taxon>
        <taxon>Malacostraca</taxon>
        <taxon>Eumalacostraca</taxon>
        <taxon>Peracarida</taxon>
        <taxon>Amphipoda</taxon>
        <taxon>Senticaudata</taxon>
        <taxon>Talitrida</taxon>
        <taxon>Talitroidea</taxon>
        <taxon>Hyalellidae</taxon>
        <taxon>Hyalella</taxon>
    </lineage>
</organism>
<dbReference type="PROSITE" id="PS50026">
    <property type="entry name" value="EGF_3"/>
    <property type="match status" value="1"/>
</dbReference>
<evidence type="ECO:0000256" key="1">
    <source>
        <dbReference type="PROSITE-ProRule" id="PRU00076"/>
    </source>
</evidence>
<feature type="disulfide bond" evidence="1">
    <location>
        <begin position="203"/>
        <end position="212"/>
    </location>
</feature>
<dbReference type="InterPro" id="IPR002049">
    <property type="entry name" value="LE_dom"/>
</dbReference>
<evidence type="ECO:0000259" key="6">
    <source>
        <dbReference type="PROSITE" id="PS50837"/>
    </source>
</evidence>
<feature type="region of interest" description="Disordered" evidence="2">
    <location>
        <begin position="452"/>
        <end position="479"/>
    </location>
</feature>
<feature type="chain" id="PRO_5036688294" evidence="4">
    <location>
        <begin position="25"/>
        <end position="1733"/>
    </location>
</feature>
<dbReference type="PROSITE" id="PS00022">
    <property type="entry name" value="EGF_1"/>
    <property type="match status" value="2"/>
</dbReference>
<feature type="domain" description="NACHT" evidence="6">
    <location>
        <begin position="828"/>
        <end position="950"/>
    </location>
</feature>
<accession>A0A979FUD3</accession>
<dbReference type="CDD" id="cd00055">
    <property type="entry name" value="EGF_Lam"/>
    <property type="match status" value="2"/>
</dbReference>
<dbReference type="OrthoDB" id="120976at2759"/>
<keyword evidence="7" id="KW-1185">Reference proteome</keyword>
<dbReference type="InterPro" id="IPR027417">
    <property type="entry name" value="P-loop_NTPase"/>
</dbReference>
<keyword evidence="3" id="KW-0472">Membrane</keyword>
<sequence length="1733" mass="191730">MTTASRGEALGLALALLCISAAAAQSPADDAECSTTFATAYSNDPSSYSCYHYCPSSCTAWGNTSYAAAYGGRFPVTGTLLYDEVRHADYLGEDWKYSYTPTPLTVTRSVGEDFIWENIPEGAIVKRVPAAAGEVTKVLRNLTVQDAGLYSFEVKNANDAVKYFGRLVVRSCPKHRFGLRCNKWCPDCLNSGECHPRSGECVCVPGTYGDRCQHYCDEGRYGDNCSKDCSRTHLGWARSDNCSGLTFCTHDPRGCSCLSGYRGPNCDKRCAPGWYGPDCALRCSYCVDGLCSPVDGGCTRRCRDPELCTQDDQPRPLTLPRFREPPTVNCSNAWCTVAHKRWSASEDEGVLDPDDDVAGYVLQVRDLANSTAAWERRGTRAPWYSSVLVFGFNAVPCRRYAVRVLVDIKKTDVIMSANPDYNLGTRHSEVQAACPTKGDTRPLSPGVNTLLSPVPTIPSSTAATTPLVPRATTPPSPGVNTLLSPVPTIPSSTAATTPLVPRATTPPSPGVNTLLSPGPTIPSSTAATTPLVPRAATPPSPGVIASAVMAVVVVVVLLVAFLGYRWQQRKILRQHQIPVTVPLSHGDLQEMETIRKNFEGSWELAPKYVRKILNLECSDKQQNHSYKEYVKIKHSKFSEGTWKKLCPNWRYREIFEDKTTSDDMDTTELFALFCALFQTKYSESDIKELKTRLEAVKDIRNEIAHEGSAMKNPNKLPELHNKLLELIQVAGKFYKLPRREVKALEVELRSDISRGFSPSDLEQTYFSHCLCSEGKQNAGRLLANFTNEITCGVDHLKVSADFYPPKLTLPDEDEKKFPYTEVFEATTNVVIVSGVAAAGKTTLLKTLIQQFLGLQCEVPDYLKTFDLLVFIECRDDTKDKLHQVVRVHFGNICSKIGKENVMQALSCLVVLFLVDAFDEANGNSMAVLRELFQKTWHSESRIIITTRTKAIEELEQFIRQSSFTHYHITPLSELAEQLEFIRGCKKNLTSDPVLCAAMQDRFSKLNPEVRRLLTQPISLLQFCTIFLTSPKMIDNWNSAKDLSRDTLMLYKTVIERKLCDSHVPDKSVLINKIFKVIGKSALKYLSMDKIAFSKDEFLLFERECHDQMTAHSAAMAIDSKVFLSLIFTVKRNLSGTTAATYSFNHKSIQEKFAALFVFEELKNDKSLHEILGTTQAMKASFLDILPYVMQDLSSSPLLFQRHWPELREVITETGLYSCDDWQNLLLQGPGLIELAKHAAKITITASDEWTVRTARNLEAASLMLSHEQPRLINIKLPSAELAAAGSSWSGLTSLHRGQLELHLEESSVVTQAPCEDLLECLNGSRCQLTELVGSISSAASVSAVASISTAANTELSISLSAPLNLNPLQGKYKSLVVKIRPLEDSWASGLQPTPSPPCSEKQYNGFETREPHASEVRLPAYPPPQLWVLDAKPGSRETIARAISTIAPHTKRLGRMRLQHCRLTEDEVWQLLLHLHSAGIRSIGVGPTRFTKNPEGHLELFVADDLPDFTGTASAVQQVIAQLQSRDAGDFEAQWPELRRAMEEAGASARHWWEVLLSRPHEPALAEFAARITRISKIKSFQGHIRTEAGIAALASAAASASIHIRVEAPLNLSALHGKYAELHVCTPVLDTAVAAAPLPALPSPVLQVLSPGAGTWEAVARTVLTYAPRCKKFLAIELCQSALSEEEERLLLMLLHERHIRTNDAGTTRAEPHGAQRRRLRLCEEPPATFSP</sequence>
<protein>
    <submittedName>
        <fullName evidence="8">Uncharacterized protein LOC108666740</fullName>
    </submittedName>
</protein>
<dbReference type="Gene3D" id="3.40.50.300">
    <property type="entry name" value="P-loop containing nucleotide triphosphate hydrolases"/>
    <property type="match status" value="1"/>
</dbReference>
<dbReference type="PANTHER" id="PTHR24035">
    <property type="entry name" value="MULTIPLE EPIDERMAL GROWTH FACTOR-LIKE DOMAINS PROTEIN"/>
    <property type="match status" value="1"/>
</dbReference>
<feature type="compositionally biased region" description="Low complexity" evidence="2">
    <location>
        <begin position="452"/>
        <end position="466"/>
    </location>
</feature>
<gene>
    <name evidence="8" type="primary">LOC108666740</name>
</gene>
<evidence type="ECO:0000259" key="5">
    <source>
        <dbReference type="PROSITE" id="PS50026"/>
    </source>
</evidence>
<dbReference type="InterPro" id="IPR052108">
    <property type="entry name" value="MEGF/SIB"/>
</dbReference>
<evidence type="ECO:0000256" key="4">
    <source>
        <dbReference type="SAM" id="SignalP"/>
    </source>
</evidence>
<evidence type="ECO:0000256" key="3">
    <source>
        <dbReference type="SAM" id="Phobius"/>
    </source>
</evidence>
<dbReference type="GeneID" id="108666740"/>
<dbReference type="InterPro" id="IPR000742">
    <property type="entry name" value="EGF"/>
</dbReference>
<dbReference type="PANTHER" id="PTHR24035:SF109">
    <property type="entry name" value="PROTEIN DRAPER"/>
    <property type="match status" value="1"/>
</dbReference>
<proteinExistence type="predicted"/>
<keyword evidence="4" id="KW-0732">Signal</keyword>
<feature type="domain" description="EGF-like" evidence="5">
    <location>
        <begin position="177"/>
        <end position="213"/>
    </location>
</feature>
<keyword evidence="1" id="KW-1015">Disulfide bond</keyword>
<dbReference type="KEGG" id="hazt:108666740"/>
<dbReference type="Gene3D" id="2.170.300.10">
    <property type="entry name" value="Tie2 ligand-binding domain superfamily"/>
    <property type="match status" value="1"/>
</dbReference>
<keyword evidence="3" id="KW-0812">Transmembrane</keyword>
<comment type="caution">
    <text evidence="1">Lacks conserved residue(s) required for the propagation of feature annotation.</text>
</comment>
<dbReference type="InterPro" id="IPR007111">
    <property type="entry name" value="NACHT_NTPase"/>
</dbReference>
<feature type="transmembrane region" description="Helical" evidence="3">
    <location>
        <begin position="543"/>
        <end position="564"/>
    </location>
</feature>
<evidence type="ECO:0000313" key="8">
    <source>
        <dbReference type="RefSeq" id="XP_047740830.1"/>
    </source>
</evidence>
<dbReference type="PROSITE" id="PS50837">
    <property type="entry name" value="NACHT"/>
    <property type="match status" value="1"/>
</dbReference>
<dbReference type="Proteomes" id="UP000694843">
    <property type="component" value="Unplaced"/>
</dbReference>
<reference evidence="8" key="1">
    <citation type="submission" date="2025-08" db="UniProtKB">
        <authorList>
            <consortium name="RefSeq"/>
        </authorList>
    </citation>
    <scope>IDENTIFICATION</scope>
    <source>
        <tissue evidence="8">Whole organism</tissue>
    </source>
</reference>
<dbReference type="RefSeq" id="XP_047740830.1">
    <property type="nucleotide sequence ID" value="XM_047884874.1"/>
</dbReference>
<dbReference type="SUPFAM" id="SSF52540">
    <property type="entry name" value="P-loop containing nucleoside triphosphate hydrolases"/>
    <property type="match status" value="1"/>
</dbReference>
<keyword evidence="1" id="KW-0245">EGF-like domain</keyword>
<evidence type="ECO:0000313" key="7">
    <source>
        <dbReference type="Proteomes" id="UP000694843"/>
    </source>
</evidence>
<feature type="signal peptide" evidence="4">
    <location>
        <begin position="1"/>
        <end position="24"/>
    </location>
</feature>